<dbReference type="Pfam" id="PF13616">
    <property type="entry name" value="Rotamase_3"/>
    <property type="match status" value="1"/>
</dbReference>
<dbReference type="PROSITE" id="PS01096">
    <property type="entry name" value="PPIC_PPIASE_1"/>
    <property type="match status" value="1"/>
</dbReference>
<dbReference type="PANTHER" id="PTHR47529">
    <property type="entry name" value="PEPTIDYL-PROLYL CIS-TRANS ISOMERASE D"/>
    <property type="match status" value="1"/>
</dbReference>
<dbReference type="Pfam" id="PF13624">
    <property type="entry name" value="SurA_N_3"/>
    <property type="match status" value="1"/>
</dbReference>
<keyword evidence="3" id="KW-0997">Cell inner membrane</keyword>
<evidence type="ECO:0000256" key="5">
    <source>
        <dbReference type="ARBA" id="ARBA00022989"/>
    </source>
</evidence>
<gene>
    <name evidence="14" type="ORF">ENW50_00790</name>
</gene>
<evidence type="ECO:0000256" key="9">
    <source>
        <dbReference type="ARBA" id="ARBA00040743"/>
    </source>
</evidence>
<dbReference type="SUPFAM" id="SSF54534">
    <property type="entry name" value="FKBP-like"/>
    <property type="match status" value="1"/>
</dbReference>
<dbReference type="AlphaFoldDB" id="A0A7V4XQG6"/>
<comment type="similarity">
    <text evidence="8">Belongs to the PpiD chaperone family.</text>
</comment>
<dbReference type="SUPFAM" id="SSF109998">
    <property type="entry name" value="Triger factor/SurA peptide-binding domain-like"/>
    <property type="match status" value="1"/>
</dbReference>
<dbReference type="InterPro" id="IPR046357">
    <property type="entry name" value="PPIase_dom_sf"/>
</dbReference>
<keyword evidence="7" id="KW-0143">Chaperone</keyword>
<keyword evidence="11" id="KW-0697">Rotamase</keyword>
<name>A0A7V4XQG6_9BACT</name>
<dbReference type="Gene3D" id="1.10.4030.10">
    <property type="entry name" value="Porin chaperone SurA, peptide-binding domain"/>
    <property type="match status" value="1"/>
</dbReference>
<reference evidence="14" key="1">
    <citation type="journal article" date="2020" name="mSystems">
        <title>Genome- and Community-Level Interaction Insights into Carbon Utilization and Element Cycling Functions of Hydrothermarchaeota in Hydrothermal Sediment.</title>
        <authorList>
            <person name="Zhou Z."/>
            <person name="Liu Y."/>
            <person name="Xu W."/>
            <person name="Pan J."/>
            <person name="Luo Z.H."/>
            <person name="Li M."/>
        </authorList>
    </citation>
    <scope>NUCLEOTIDE SEQUENCE [LARGE SCALE GENOMIC DNA]</scope>
    <source>
        <strain evidence="14">SpSt-855</strain>
    </source>
</reference>
<evidence type="ECO:0000256" key="12">
    <source>
        <dbReference type="SAM" id="Phobius"/>
    </source>
</evidence>
<dbReference type="GO" id="GO:0003755">
    <property type="term" value="F:peptidyl-prolyl cis-trans isomerase activity"/>
    <property type="evidence" value="ECO:0007669"/>
    <property type="project" value="UniProtKB-KW"/>
</dbReference>
<keyword evidence="5 12" id="KW-1133">Transmembrane helix</keyword>
<protein>
    <recommendedName>
        <fullName evidence="9">Periplasmic chaperone PpiD</fullName>
    </recommendedName>
    <alternativeName>
        <fullName evidence="10">Periplasmic folding chaperone</fullName>
    </alternativeName>
</protein>
<feature type="transmembrane region" description="Helical" evidence="12">
    <location>
        <begin position="12"/>
        <end position="36"/>
    </location>
</feature>
<keyword evidence="6 12" id="KW-0472">Membrane</keyword>
<accession>A0A7V4XQG6</accession>
<dbReference type="InterPro" id="IPR000297">
    <property type="entry name" value="PPIase_PpiC"/>
</dbReference>
<keyword evidence="2" id="KW-1003">Cell membrane</keyword>
<evidence type="ECO:0000256" key="4">
    <source>
        <dbReference type="ARBA" id="ARBA00022692"/>
    </source>
</evidence>
<evidence type="ECO:0000256" key="2">
    <source>
        <dbReference type="ARBA" id="ARBA00022475"/>
    </source>
</evidence>
<evidence type="ECO:0000313" key="14">
    <source>
        <dbReference type="EMBL" id="HGY93217.1"/>
    </source>
</evidence>
<evidence type="ECO:0000256" key="1">
    <source>
        <dbReference type="ARBA" id="ARBA00004382"/>
    </source>
</evidence>
<dbReference type="EMBL" id="DTKL01000010">
    <property type="protein sequence ID" value="HGY93217.1"/>
    <property type="molecule type" value="Genomic_DNA"/>
</dbReference>
<dbReference type="InterPro" id="IPR052029">
    <property type="entry name" value="PpiD_chaperone"/>
</dbReference>
<evidence type="ECO:0000256" key="3">
    <source>
        <dbReference type="ARBA" id="ARBA00022519"/>
    </source>
</evidence>
<sequence>MIRFLQKDNRFVKAVFFIIITVACVTMVITLVPGIFDTQSSSGNVYATIGYGGPLGRFLPAQDTITMTEVQQTAARMMQQQGLPDSMMSFVIPQVGQGLIQQHVEMMEAHKLGLHANDDDVRHFLHTGMWGQVLFPNGKYIGDQAYAELISEHFNMTREKFESEVKNAIVEDQLRSLVSGAVTVSPEQVKQYYLQQGLKINFQYAVLDSNALRQTINPTDAQLQAYFKQNAGRYAKAIPETRSIQYISFQDSQIPGGAPKVTDAEIQQYYNAHQDQYKVPEEVKVRHILIQVPQGAPAATVAAAKAKAQSVLDQLKKDNGKNFAELAKKYSDDPGSKDQGGELGWVKRGVTVPAFDHAIFTLPVGQISGLVRTQYGFHIIQVEDKHTAHTEALSDVRAQILSTLTQQKENDAAASYAQQLAKEAAANGLQKTAAAHHLSVTTSDSVQQGANLPNLSDSSKLVTAAFQAKQGAAPQIASTGDGFAVFQVTNITPAHAPTFDTYKSQILSDYRDDQLPALLARKTNELAERAKNLNDLSKAAKLMNATLMTSGLVGRTDQVPEIGELEQVAPSLFTLQPGQISKAINTGRSGVVAQITARQEPDAAEIAARFEQTREQLLDQQRNQMFEVFLSNLLQKYQKEGRIRINAKATPLPAGGDSGE</sequence>
<dbReference type="Pfam" id="PF13145">
    <property type="entry name" value="Rotamase_2"/>
    <property type="match status" value="1"/>
</dbReference>
<dbReference type="Gene3D" id="3.10.50.40">
    <property type="match status" value="1"/>
</dbReference>
<organism evidence="14">
    <name type="scientific">Acidobacterium capsulatum</name>
    <dbReference type="NCBI Taxonomy" id="33075"/>
    <lineage>
        <taxon>Bacteria</taxon>
        <taxon>Pseudomonadati</taxon>
        <taxon>Acidobacteriota</taxon>
        <taxon>Terriglobia</taxon>
        <taxon>Terriglobales</taxon>
        <taxon>Acidobacteriaceae</taxon>
        <taxon>Acidobacterium</taxon>
    </lineage>
</organism>
<evidence type="ECO:0000256" key="10">
    <source>
        <dbReference type="ARBA" id="ARBA00042775"/>
    </source>
</evidence>
<comment type="subcellular location">
    <subcellularLocation>
        <location evidence="1">Cell inner membrane</location>
        <topology evidence="1">Single-pass type II membrane protein</topology>
        <orientation evidence="1">Periplasmic side</orientation>
    </subcellularLocation>
</comment>
<evidence type="ECO:0000256" key="8">
    <source>
        <dbReference type="ARBA" id="ARBA00038408"/>
    </source>
</evidence>
<dbReference type="PROSITE" id="PS50198">
    <property type="entry name" value="PPIC_PPIASE_2"/>
    <property type="match status" value="1"/>
</dbReference>
<dbReference type="GO" id="GO:0005886">
    <property type="term" value="C:plasma membrane"/>
    <property type="evidence" value="ECO:0007669"/>
    <property type="project" value="UniProtKB-SubCell"/>
</dbReference>
<evidence type="ECO:0000256" key="7">
    <source>
        <dbReference type="ARBA" id="ARBA00023186"/>
    </source>
</evidence>
<dbReference type="PROSITE" id="PS51257">
    <property type="entry name" value="PROKAR_LIPOPROTEIN"/>
    <property type="match status" value="1"/>
</dbReference>
<dbReference type="InterPro" id="IPR027304">
    <property type="entry name" value="Trigger_fact/SurA_dom_sf"/>
</dbReference>
<evidence type="ECO:0000256" key="11">
    <source>
        <dbReference type="PROSITE-ProRule" id="PRU00278"/>
    </source>
</evidence>
<evidence type="ECO:0000256" key="6">
    <source>
        <dbReference type="ARBA" id="ARBA00023136"/>
    </source>
</evidence>
<dbReference type="PANTHER" id="PTHR47529:SF1">
    <property type="entry name" value="PERIPLASMIC CHAPERONE PPID"/>
    <property type="match status" value="1"/>
</dbReference>
<feature type="domain" description="PpiC" evidence="13">
    <location>
        <begin position="280"/>
        <end position="384"/>
    </location>
</feature>
<keyword evidence="4 12" id="KW-0812">Transmembrane</keyword>
<evidence type="ECO:0000259" key="13">
    <source>
        <dbReference type="PROSITE" id="PS50198"/>
    </source>
</evidence>
<proteinExistence type="inferred from homology"/>
<keyword evidence="11 14" id="KW-0413">Isomerase</keyword>
<comment type="caution">
    <text evidence="14">The sequence shown here is derived from an EMBL/GenBank/DDBJ whole genome shotgun (WGS) entry which is preliminary data.</text>
</comment>
<dbReference type="InterPro" id="IPR023058">
    <property type="entry name" value="PPIase_PpiC_CS"/>
</dbReference>